<feature type="compositionally biased region" description="Basic and acidic residues" evidence="1">
    <location>
        <begin position="24"/>
        <end position="42"/>
    </location>
</feature>
<feature type="region of interest" description="Disordered" evidence="1">
    <location>
        <begin position="1"/>
        <end position="98"/>
    </location>
</feature>
<feature type="compositionally biased region" description="Basic and acidic residues" evidence="1">
    <location>
        <begin position="67"/>
        <end position="76"/>
    </location>
</feature>
<dbReference type="Proteomes" id="UP000017836">
    <property type="component" value="Unassembled WGS sequence"/>
</dbReference>
<evidence type="ECO:0000256" key="1">
    <source>
        <dbReference type="SAM" id="MobiDB-lite"/>
    </source>
</evidence>
<reference evidence="3" key="1">
    <citation type="journal article" date="2013" name="Science">
        <title>The Amborella genome and the evolution of flowering plants.</title>
        <authorList>
            <consortium name="Amborella Genome Project"/>
        </authorList>
    </citation>
    <scope>NUCLEOTIDE SEQUENCE [LARGE SCALE GENOMIC DNA]</scope>
</reference>
<protein>
    <submittedName>
        <fullName evidence="2">Uncharacterized protein</fullName>
    </submittedName>
</protein>
<name>U5DC23_AMBTC</name>
<dbReference type="PANTHER" id="PTHR36387">
    <property type="entry name" value="UDP-N-ACETYLMURAMOYL-L-ALANYL-D-GLUTAMATE-2, 6-DIAMINOPIMELATE LIGASE"/>
    <property type="match status" value="1"/>
</dbReference>
<dbReference type="EMBL" id="KI392290">
    <property type="protein sequence ID" value="ERN17968.1"/>
    <property type="molecule type" value="Genomic_DNA"/>
</dbReference>
<proteinExistence type="predicted"/>
<sequence length="138" mass="16229">MEISEDSDAPEEFTMTQGMEQEEEIRKVQKDNKMRVAREAKERRRRRSQKKISASSEEIFFEEITETEMHQESVTKEKHKRRSRKKSRSLEEMEAEELTETELYQESGNLKGMLPGSIVDILASKEKYGSVCCIQNYN</sequence>
<feature type="compositionally biased region" description="Acidic residues" evidence="1">
    <location>
        <begin position="1"/>
        <end position="11"/>
    </location>
</feature>
<dbReference type="HOGENOM" id="CLU_1857959_0_0_1"/>
<dbReference type="Gramene" id="ERN17968">
    <property type="protein sequence ID" value="ERN17968"/>
    <property type="gene ID" value="AMTR_s00046p00087940"/>
</dbReference>
<organism evidence="2 3">
    <name type="scientific">Amborella trichopoda</name>
    <dbReference type="NCBI Taxonomy" id="13333"/>
    <lineage>
        <taxon>Eukaryota</taxon>
        <taxon>Viridiplantae</taxon>
        <taxon>Streptophyta</taxon>
        <taxon>Embryophyta</taxon>
        <taxon>Tracheophyta</taxon>
        <taxon>Spermatophyta</taxon>
        <taxon>Magnoliopsida</taxon>
        <taxon>Amborellales</taxon>
        <taxon>Amborellaceae</taxon>
        <taxon>Amborella</taxon>
    </lineage>
</organism>
<accession>U5DC23</accession>
<dbReference type="AlphaFoldDB" id="U5DC23"/>
<evidence type="ECO:0000313" key="3">
    <source>
        <dbReference type="Proteomes" id="UP000017836"/>
    </source>
</evidence>
<feature type="compositionally biased region" description="Basic residues" evidence="1">
    <location>
        <begin position="77"/>
        <end position="87"/>
    </location>
</feature>
<keyword evidence="3" id="KW-1185">Reference proteome</keyword>
<gene>
    <name evidence="2" type="ORF">AMTR_s00046p00087940</name>
</gene>
<evidence type="ECO:0000313" key="2">
    <source>
        <dbReference type="EMBL" id="ERN17968.1"/>
    </source>
</evidence>
<dbReference type="PANTHER" id="PTHR36387:SF2">
    <property type="entry name" value="UDP-N-ACETYLMURAMOYL-L-ALANYL-D-GLUTAMATE-2, 6-DIAMINOPIMELATE LIGASE"/>
    <property type="match status" value="1"/>
</dbReference>